<proteinExistence type="predicted"/>
<dbReference type="Proteomes" id="UP000827092">
    <property type="component" value="Unassembled WGS sequence"/>
</dbReference>
<sequence length="77" mass="8696">MANRPDCLSNQHLHGVLISASHRTPYGVWFIPQRPFCLPKVATGHSLLSRSGLHVHARRTFSPFKFENMLSRFAPGL</sequence>
<dbReference type="AlphaFoldDB" id="A0AAV6TIS3"/>
<keyword evidence="2" id="KW-1185">Reference proteome</keyword>
<gene>
    <name evidence="1" type="ORF">JTE90_000958</name>
</gene>
<comment type="caution">
    <text evidence="1">The sequence shown here is derived from an EMBL/GenBank/DDBJ whole genome shotgun (WGS) entry which is preliminary data.</text>
</comment>
<evidence type="ECO:0000313" key="2">
    <source>
        <dbReference type="Proteomes" id="UP000827092"/>
    </source>
</evidence>
<evidence type="ECO:0000313" key="1">
    <source>
        <dbReference type="EMBL" id="KAG8171724.1"/>
    </source>
</evidence>
<reference evidence="1 2" key="1">
    <citation type="journal article" date="2022" name="Nat. Ecol. Evol.">
        <title>A masculinizing supergene underlies an exaggerated male reproductive morph in a spider.</title>
        <authorList>
            <person name="Hendrickx F."/>
            <person name="De Corte Z."/>
            <person name="Sonet G."/>
            <person name="Van Belleghem S.M."/>
            <person name="Kostlbacher S."/>
            <person name="Vangestel C."/>
        </authorList>
    </citation>
    <scope>NUCLEOTIDE SEQUENCE [LARGE SCALE GENOMIC DNA]</scope>
    <source>
        <strain evidence="1">W744_W776</strain>
    </source>
</reference>
<dbReference type="EMBL" id="JAFNEN010003620">
    <property type="protein sequence ID" value="KAG8171724.1"/>
    <property type="molecule type" value="Genomic_DNA"/>
</dbReference>
<accession>A0AAV6TIS3</accession>
<organism evidence="1 2">
    <name type="scientific">Oedothorax gibbosus</name>
    <dbReference type="NCBI Taxonomy" id="931172"/>
    <lineage>
        <taxon>Eukaryota</taxon>
        <taxon>Metazoa</taxon>
        <taxon>Ecdysozoa</taxon>
        <taxon>Arthropoda</taxon>
        <taxon>Chelicerata</taxon>
        <taxon>Arachnida</taxon>
        <taxon>Araneae</taxon>
        <taxon>Araneomorphae</taxon>
        <taxon>Entelegynae</taxon>
        <taxon>Araneoidea</taxon>
        <taxon>Linyphiidae</taxon>
        <taxon>Erigoninae</taxon>
        <taxon>Oedothorax</taxon>
    </lineage>
</organism>
<name>A0AAV6TIS3_9ARAC</name>
<protein>
    <submittedName>
        <fullName evidence="1">Uncharacterized protein</fullName>
    </submittedName>
</protein>